<dbReference type="RefSeq" id="XP_030373223.1">
    <property type="nucleotide sequence ID" value="XM_030517363.1"/>
</dbReference>
<protein>
    <submittedName>
        <fullName evidence="3">Uncharacterized protein LOC115623154</fullName>
    </submittedName>
</protein>
<evidence type="ECO:0000313" key="2">
    <source>
        <dbReference type="Proteomes" id="UP000504634"/>
    </source>
</evidence>
<dbReference type="AlphaFoldDB" id="A0A6J2TDM7"/>
<feature type="chain" id="PRO_5027009454" evidence="1">
    <location>
        <begin position="20"/>
        <end position="136"/>
    </location>
</feature>
<dbReference type="InterPro" id="IPR031734">
    <property type="entry name" value="MBF2"/>
</dbReference>
<accession>A0A6J2TDM7</accession>
<sequence length="136" mass="15551">MSLKVLLLLSLFAVIEIPAILPRVRLLTSFYGKPQNRFELTYSFGSPRPDEILVHNRFSKRVDYNYPTNVVGFSKTIQDSRYIINRAEVISIQSTVSGDARITQGDIGQSFLHVVVNAYNTMHFQFNLKVYAVRAH</sequence>
<dbReference type="Pfam" id="PF15868">
    <property type="entry name" value="MBF2"/>
    <property type="match status" value="1"/>
</dbReference>
<dbReference type="Proteomes" id="UP000504634">
    <property type="component" value="Unplaced"/>
</dbReference>
<organism evidence="2 3">
    <name type="scientific">Drosophila lebanonensis</name>
    <name type="common">Fruit fly</name>
    <name type="synonym">Scaptodrosophila lebanonensis</name>
    <dbReference type="NCBI Taxonomy" id="7225"/>
    <lineage>
        <taxon>Eukaryota</taxon>
        <taxon>Metazoa</taxon>
        <taxon>Ecdysozoa</taxon>
        <taxon>Arthropoda</taxon>
        <taxon>Hexapoda</taxon>
        <taxon>Insecta</taxon>
        <taxon>Pterygota</taxon>
        <taxon>Neoptera</taxon>
        <taxon>Endopterygota</taxon>
        <taxon>Diptera</taxon>
        <taxon>Brachycera</taxon>
        <taxon>Muscomorpha</taxon>
        <taxon>Ephydroidea</taxon>
        <taxon>Drosophilidae</taxon>
        <taxon>Scaptodrosophila</taxon>
    </lineage>
</organism>
<keyword evidence="1" id="KW-0732">Signal</keyword>
<dbReference type="GeneID" id="115623154"/>
<reference evidence="3" key="1">
    <citation type="submission" date="2025-08" db="UniProtKB">
        <authorList>
            <consortium name="RefSeq"/>
        </authorList>
    </citation>
    <scope>IDENTIFICATION</scope>
    <source>
        <strain evidence="3">11010-0011.00</strain>
        <tissue evidence="3">Whole body</tissue>
    </source>
</reference>
<name>A0A6J2TDM7_DROLE</name>
<proteinExistence type="predicted"/>
<evidence type="ECO:0000313" key="3">
    <source>
        <dbReference type="RefSeq" id="XP_030373223.1"/>
    </source>
</evidence>
<gene>
    <name evidence="3" type="primary">LOC115623154</name>
</gene>
<dbReference type="OrthoDB" id="8192785at2759"/>
<keyword evidence="2" id="KW-1185">Reference proteome</keyword>
<evidence type="ECO:0000256" key="1">
    <source>
        <dbReference type="SAM" id="SignalP"/>
    </source>
</evidence>
<feature type="signal peptide" evidence="1">
    <location>
        <begin position="1"/>
        <end position="19"/>
    </location>
</feature>